<gene>
    <name evidence="1" type="ORF">K488DRAFT_90884</name>
</gene>
<proteinExistence type="predicted"/>
<accession>A0ACB8Q6V1</accession>
<keyword evidence="2" id="KW-1185">Reference proteome</keyword>
<sequence length="442" mass="50304">MTEDGLNDSTDIFDSTIAGESATWSPMRLSDIFDFTKPLWAERFSAHPLRNLAAEEALYDLADMADRATLFLAFWLFWELLTNGINAVLWADSADIKLYVYCDIVSHLQIVTGVIKSTCSFIITRRLYKTVVRQTIGPLNKREKLIDFFVEWGLGLILPLLVAGPLYYTIQAARFQVLEGYGCTNLPTLCGLDIPSMEFWTVLLPLVSVSLYSPRIAWTFYRHNKELNRFLQSNGSVTQDRFLRALAIACIDLLFTLPFGLIIIVAAILKYRETHGTPLPFYQGWSKIHADWTVRTTTYAEVQAQGTWSLISYYFPRWGSVILASVIIALFGFTEEVRATYWHGMCYLGKLVGRKSLRRQIEPMTFHREFVECSTVDNENSPWPSESFLTAPMEAYIARLEKDPEKTMPNVAANRESSEPSLSLRLLDTKRNADQADASRST</sequence>
<organism evidence="1 2">
    <name type="scientific">Vararia minispora EC-137</name>
    <dbReference type="NCBI Taxonomy" id="1314806"/>
    <lineage>
        <taxon>Eukaryota</taxon>
        <taxon>Fungi</taxon>
        <taxon>Dikarya</taxon>
        <taxon>Basidiomycota</taxon>
        <taxon>Agaricomycotina</taxon>
        <taxon>Agaricomycetes</taxon>
        <taxon>Russulales</taxon>
        <taxon>Lachnocladiaceae</taxon>
        <taxon>Vararia</taxon>
    </lineage>
</organism>
<reference evidence="1" key="1">
    <citation type="submission" date="2021-02" db="EMBL/GenBank/DDBJ databases">
        <authorList>
            <consortium name="DOE Joint Genome Institute"/>
            <person name="Ahrendt S."/>
            <person name="Looney B.P."/>
            <person name="Miyauchi S."/>
            <person name="Morin E."/>
            <person name="Drula E."/>
            <person name="Courty P.E."/>
            <person name="Chicoki N."/>
            <person name="Fauchery L."/>
            <person name="Kohler A."/>
            <person name="Kuo A."/>
            <person name="Labutti K."/>
            <person name="Pangilinan J."/>
            <person name="Lipzen A."/>
            <person name="Riley R."/>
            <person name="Andreopoulos W."/>
            <person name="He G."/>
            <person name="Johnson J."/>
            <person name="Barry K.W."/>
            <person name="Grigoriev I.V."/>
            <person name="Nagy L."/>
            <person name="Hibbett D."/>
            <person name="Henrissat B."/>
            <person name="Matheny P.B."/>
            <person name="Labbe J."/>
            <person name="Martin F."/>
        </authorList>
    </citation>
    <scope>NUCLEOTIDE SEQUENCE</scope>
    <source>
        <strain evidence="1">EC-137</strain>
    </source>
</reference>
<protein>
    <submittedName>
        <fullName evidence="1">Pheromone A receptor-domain-containing protein</fullName>
    </submittedName>
</protein>
<evidence type="ECO:0000313" key="1">
    <source>
        <dbReference type="EMBL" id="KAI0027407.1"/>
    </source>
</evidence>
<name>A0ACB8Q6V1_9AGAM</name>
<comment type="caution">
    <text evidence="1">The sequence shown here is derived from an EMBL/GenBank/DDBJ whole genome shotgun (WGS) entry which is preliminary data.</text>
</comment>
<dbReference type="EMBL" id="MU273910">
    <property type="protein sequence ID" value="KAI0027407.1"/>
    <property type="molecule type" value="Genomic_DNA"/>
</dbReference>
<keyword evidence="1" id="KW-0675">Receptor</keyword>
<evidence type="ECO:0000313" key="2">
    <source>
        <dbReference type="Proteomes" id="UP000814128"/>
    </source>
</evidence>
<reference evidence="1" key="2">
    <citation type="journal article" date="2022" name="New Phytol.">
        <title>Evolutionary transition to the ectomycorrhizal habit in the genomes of a hyperdiverse lineage of mushroom-forming fungi.</title>
        <authorList>
            <person name="Looney B."/>
            <person name="Miyauchi S."/>
            <person name="Morin E."/>
            <person name="Drula E."/>
            <person name="Courty P.E."/>
            <person name="Kohler A."/>
            <person name="Kuo A."/>
            <person name="LaButti K."/>
            <person name="Pangilinan J."/>
            <person name="Lipzen A."/>
            <person name="Riley R."/>
            <person name="Andreopoulos W."/>
            <person name="He G."/>
            <person name="Johnson J."/>
            <person name="Nolan M."/>
            <person name="Tritt A."/>
            <person name="Barry K.W."/>
            <person name="Grigoriev I.V."/>
            <person name="Nagy L.G."/>
            <person name="Hibbett D."/>
            <person name="Henrissat B."/>
            <person name="Matheny P.B."/>
            <person name="Labbe J."/>
            <person name="Martin F.M."/>
        </authorList>
    </citation>
    <scope>NUCLEOTIDE SEQUENCE</scope>
    <source>
        <strain evidence="1">EC-137</strain>
    </source>
</reference>
<dbReference type="Proteomes" id="UP000814128">
    <property type="component" value="Unassembled WGS sequence"/>
</dbReference>